<reference evidence="2" key="1">
    <citation type="submission" date="2020-02" db="EMBL/GenBank/DDBJ databases">
        <authorList>
            <person name="Meier V. D."/>
        </authorList>
    </citation>
    <scope>NUCLEOTIDE SEQUENCE</scope>
    <source>
        <strain evidence="2">AVDCRST_MAG87</strain>
    </source>
</reference>
<name>A0A6J4VRY9_9BACT</name>
<feature type="compositionally biased region" description="Basic and acidic residues" evidence="1">
    <location>
        <begin position="23"/>
        <end position="47"/>
    </location>
</feature>
<dbReference type="EMBL" id="CADCWJ010000812">
    <property type="protein sequence ID" value="CAA9583754.1"/>
    <property type="molecule type" value="Genomic_DNA"/>
</dbReference>
<proteinExistence type="predicted"/>
<dbReference type="AlphaFoldDB" id="A0A6J4VRY9"/>
<sequence length="90" mass="9762">MPLTCVIVTARQGPGSRLDQGLDDLHQNPDHDDHTDNGTDDDSRTELHGMAPLSLSPLATRSLSWSTLLASRRCATRQVPLVPEPPGSHQ</sequence>
<evidence type="ECO:0000313" key="2">
    <source>
        <dbReference type="EMBL" id="CAA9583754.1"/>
    </source>
</evidence>
<evidence type="ECO:0000256" key="1">
    <source>
        <dbReference type="SAM" id="MobiDB-lite"/>
    </source>
</evidence>
<feature type="region of interest" description="Disordered" evidence="1">
    <location>
        <begin position="11"/>
        <end position="53"/>
    </location>
</feature>
<gene>
    <name evidence="2" type="ORF">AVDCRST_MAG87-3679</name>
</gene>
<organism evidence="2">
    <name type="scientific">uncultured Thermomicrobiales bacterium</name>
    <dbReference type="NCBI Taxonomy" id="1645740"/>
    <lineage>
        <taxon>Bacteria</taxon>
        <taxon>Pseudomonadati</taxon>
        <taxon>Thermomicrobiota</taxon>
        <taxon>Thermomicrobia</taxon>
        <taxon>Thermomicrobiales</taxon>
        <taxon>environmental samples</taxon>
    </lineage>
</organism>
<accession>A0A6J4VRY9</accession>
<protein>
    <submittedName>
        <fullName evidence="2">Uncharacterized protein</fullName>
    </submittedName>
</protein>